<evidence type="ECO:0000313" key="2">
    <source>
        <dbReference type="Proteomes" id="UP000008909"/>
    </source>
</evidence>
<dbReference type="EMBL" id="DF142855">
    <property type="protein sequence ID" value="GAA47816.1"/>
    <property type="molecule type" value="Genomic_DNA"/>
</dbReference>
<proteinExistence type="predicted"/>
<dbReference type="AlphaFoldDB" id="G7Y4D0"/>
<feature type="non-terminal residue" evidence="1">
    <location>
        <position position="1"/>
    </location>
</feature>
<name>G7Y4D0_CLOSI</name>
<gene>
    <name evidence="1" type="ORF">CLF_100835</name>
</gene>
<accession>G7Y4D0</accession>
<sequence length="457" mass="51821">LSHPGLPSVLGYACHIQLVRGSSYAVGNAPSNLDNQLNALESSTPVSTTGCSSDRPHDELGELLSSSFTYSSMSGCGLRNPEHPESYDECFNYTLNTKINSSEWNITKFTLLQCSEIKYHSVKTWTLLLIRSTVQAHSHLFSIRYPVIMQFKLNDPLLSDPPIRDYVEEKPLLTSIRIKLSGSFQASVTETNREVVNRKPFHGQLGCLLYHRLRPINESLANATRALQIRALTSSVTLQSELMQLPKYVKTLHKFQCLFLDYISFTGDHDFDEFKRTLNLPLSPTYTAARMDVQGLHYGHLLKRRRQLYQSVTAFTTLLETKRHRNKLVICTILATERWMIPFREIANIKKVGKHCQRLTAFKIYATNSAVAVRISRNPRESRKRDLQNSQLSIKPFGHERLLSSVINSHFGSGLTNPSISETTSAVHHCRMYSTVTSTGRCNTCETIMGIRKYSPF</sequence>
<reference evidence="1" key="1">
    <citation type="journal article" date="2011" name="Genome Biol.">
        <title>The draft genome of the carcinogenic human liver fluke Clonorchis sinensis.</title>
        <authorList>
            <person name="Wang X."/>
            <person name="Chen W."/>
            <person name="Huang Y."/>
            <person name="Sun J."/>
            <person name="Men J."/>
            <person name="Liu H."/>
            <person name="Luo F."/>
            <person name="Guo L."/>
            <person name="Lv X."/>
            <person name="Deng C."/>
            <person name="Zhou C."/>
            <person name="Fan Y."/>
            <person name="Li X."/>
            <person name="Huang L."/>
            <person name="Hu Y."/>
            <person name="Liang C."/>
            <person name="Hu X."/>
            <person name="Xu J."/>
            <person name="Yu X."/>
        </authorList>
    </citation>
    <scope>NUCLEOTIDE SEQUENCE [LARGE SCALE GENOMIC DNA]</scope>
    <source>
        <strain evidence="1">Henan</strain>
    </source>
</reference>
<evidence type="ECO:0000313" key="1">
    <source>
        <dbReference type="EMBL" id="GAA47816.1"/>
    </source>
</evidence>
<keyword evidence="2" id="KW-1185">Reference proteome</keyword>
<reference key="2">
    <citation type="submission" date="2011-10" db="EMBL/GenBank/DDBJ databases">
        <title>The genome and transcriptome sequence of Clonorchis sinensis provide insights into the carcinogenic liver fluke.</title>
        <authorList>
            <person name="Wang X."/>
            <person name="Huang Y."/>
            <person name="Chen W."/>
            <person name="Liu H."/>
            <person name="Guo L."/>
            <person name="Chen Y."/>
            <person name="Luo F."/>
            <person name="Zhou W."/>
            <person name="Sun J."/>
            <person name="Mao Q."/>
            <person name="Liang P."/>
            <person name="Zhou C."/>
            <person name="Tian Y."/>
            <person name="Men J."/>
            <person name="Lv X."/>
            <person name="Huang L."/>
            <person name="Zhou J."/>
            <person name="Hu Y."/>
            <person name="Li R."/>
            <person name="Zhang F."/>
            <person name="Lei H."/>
            <person name="Li X."/>
            <person name="Hu X."/>
            <person name="Liang C."/>
            <person name="Xu J."/>
            <person name="Wu Z."/>
            <person name="Yu X."/>
        </authorList>
    </citation>
    <scope>NUCLEOTIDE SEQUENCE</scope>
    <source>
        <strain>Henan</strain>
    </source>
</reference>
<protein>
    <submittedName>
        <fullName evidence="1">Uncharacterized protein</fullName>
    </submittedName>
</protein>
<organism evidence="1 2">
    <name type="scientific">Clonorchis sinensis</name>
    <name type="common">Chinese liver fluke</name>
    <dbReference type="NCBI Taxonomy" id="79923"/>
    <lineage>
        <taxon>Eukaryota</taxon>
        <taxon>Metazoa</taxon>
        <taxon>Spiralia</taxon>
        <taxon>Lophotrochozoa</taxon>
        <taxon>Platyhelminthes</taxon>
        <taxon>Trematoda</taxon>
        <taxon>Digenea</taxon>
        <taxon>Opisthorchiida</taxon>
        <taxon>Opisthorchiata</taxon>
        <taxon>Opisthorchiidae</taxon>
        <taxon>Clonorchis</taxon>
    </lineage>
</organism>
<dbReference type="Proteomes" id="UP000008909">
    <property type="component" value="Unassembled WGS sequence"/>
</dbReference>